<dbReference type="PANTHER" id="PTHR34981">
    <property type="entry name" value="CELL DIVISION PROTEIN ZAPA"/>
    <property type="match status" value="1"/>
</dbReference>
<evidence type="ECO:0000256" key="10">
    <source>
        <dbReference type="SAM" id="Coils"/>
    </source>
</evidence>
<dbReference type="GO" id="GO:0000917">
    <property type="term" value="P:division septum assembly"/>
    <property type="evidence" value="ECO:0007669"/>
    <property type="project" value="UniProtKB-KW"/>
</dbReference>
<evidence type="ECO:0000256" key="8">
    <source>
        <dbReference type="ARBA" id="ARBA00026068"/>
    </source>
</evidence>
<dbReference type="Proteomes" id="UP000006094">
    <property type="component" value="Chromosome"/>
</dbReference>
<dbReference type="GO" id="GO:0005829">
    <property type="term" value="C:cytosol"/>
    <property type="evidence" value="ECO:0007669"/>
    <property type="project" value="TreeGrafter"/>
</dbReference>
<evidence type="ECO:0000256" key="1">
    <source>
        <dbReference type="ARBA" id="ARBA00004496"/>
    </source>
</evidence>
<evidence type="ECO:0000256" key="4">
    <source>
        <dbReference type="ARBA" id="ARBA00022618"/>
    </source>
</evidence>
<dbReference type="STRING" id="1128398.Curi_c08610"/>
<dbReference type="GO" id="GO:0000921">
    <property type="term" value="P:septin ring assembly"/>
    <property type="evidence" value="ECO:0007669"/>
    <property type="project" value="TreeGrafter"/>
</dbReference>
<dbReference type="Gene3D" id="6.10.250.790">
    <property type="match status" value="1"/>
</dbReference>
<dbReference type="GO" id="GO:0030428">
    <property type="term" value="C:cell septum"/>
    <property type="evidence" value="ECO:0007669"/>
    <property type="project" value="TreeGrafter"/>
</dbReference>
<dbReference type="GO" id="GO:0032153">
    <property type="term" value="C:cell division site"/>
    <property type="evidence" value="ECO:0007669"/>
    <property type="project" value="TreeGrafter"/>
</dbReference>
<dbReference type="RefSeq" id="WP_014967068.1">
    <property type="nucleotide sequence ID" value="NC_018664.1"/>
</dbReference>
<comment type="subcellular location">
    <subcellularLocation>
        <location evidence="1">Cytoplasm</location>
    </subcellularLocation>
</comment>
<dbReference type="PANTHER" id="PTHR34981:SF1">
    <property type="entry name" value="CELL DIVISION PROTEIN ZAPA"/>
    <property type="match status" value="1"/>
</dbReference>
<dbReference type="InterPro" id="IPR007838">
    <property type="entry name" value="Cell_div_ZapA-like"/>
</dbReference>
<evidence type="ECO:0000256" key="6">
    <source>
        <dbReference type="ARBA" id="ARBA00023306"/>
    </source>
</evidence>
<evidence type="ECO:0000256" key="2">
    <source>
        <dbReference type="ARBA" id="ARBA00015195"/>
    </source>
</evidence>
<dbReference type="EMBL" id="CP003326">
    <property type="protein sequence ID" value="AFS77931.1"/>
    <property type="molecule type" value="Genomic_DNA"/>
</dbReference>
<evidence type="ECO:0000313" key="11">
    <source>
        <dbReference type="EMBL" id="AFS77931.1"/>
    </source>
</evidence>
<dbReference type="InterPro" id="IPR036192">
    <property type="entry name" value="Cell_div_ZapA-like_sf"/>
</dbReference>
<name>K0AZZ8_GOTA9</name>
<evidence type="ECO:0000313" key="12">
    <source>
        <dbReference type="Proteomes" id="UP000006094"/>
    </source>
</evidence>
<keyword evidence="5" id="KW-0717">Septation</keyword>
<keyword evidence="6" id="KW-0131">Cell cycle</keyword>
<organism evidence="11 12">
    <name type="scientific">Gottschalkia acidurici (strain ATCC 7906 / DSM 604 / BCRC 14475 / CIP 104303 / KCTC 5404 / NCIMB 10678 / 9a)</name>
    <name type="common">Clostridium acidurici</name>
    <dbReference type="NCBI Taxonomy" id="1128398"/>
    <lineage>
        <taxon>Bacteria</taxon>
        <taxon>Bacillati</taxon>
        <taxon>Bacillota</taxon>
        <taxon>Tissierellia</taxon>
        <taxon>Tissierellales</taxon>
        <taxon>Gottschalkiaceae</taxon>
        <taxon>Gottschalkia</taxon>
    </lineage>
</organism>
<dbReference type="KEGG" id="cad:Curi_c08610"/>
<feature type="coiled-coil region" evidence="10">
    <location>
        <begin position="76"/>
        <end position="202"/>
    </location>
</feature>
<dbReference type="GO" id="GO:0043093">
    <property type="term" value="P:FtsZ-dependent cytokinesis"/>
    <property type="evidence" value="ECO:0007669"/>
    <property type="project" value="TreeGrafter"/>
</dbReference>
<keyword evidence="10" id="KW-0175">Coiled coil</keyword>
<reference evidence="11 12" key="1">
    <citation type="journal article" date="2012" name="PLoS ONE">
        <title>The purine-utilizing bacterium Clostridium acidurici 9a: a genome-guided metabolic reconsideration.</title>
        <authorList>
            <person name="Hartwich K."/>
            <person name="Poehlein A."/>
            <person name="Daniel R."/>
        </authorList>
    </citation>
    <scope>NUCLEOTIDE SEQUENCE [LARGE SCALE GENOMIC DNA]</scope>
    <source>
        <strain evidence="12">ATCC 7906 / DSM 604 / BCRC 14475 / CIP 104303 / KCTC 5404 / NCIMB 10678 / 9a</strain>
    </source>
</reference>
<dbReference type="SUPFAM" id="SSF102829">
    <property type="entry name" value="Cell division protein ZapA-like"/>
    <property type="match status" value="1"/>
</dbReference>
<dbReference type="Pfam" id="PF05164">
    <property type="entry name" value="ZapA"/>
    <property type="match status" value="1"/>
</dbReference>
<keyword evidence="4 11" id="KW-0132">Cell division</keyword>
<protein>
    <recommendedName>
        <fullName evidence="2">Cell division protein ZapA</fullName>
    </recommendedName>
    <alternativeName>
        <fullName evidence="9">Z ring-associated protein ZapA</fullName>
    </alternativeName>
</protein>
<sequence length="212" mass="25108">MTDRKKVIVNINRQDYTVVSIESEEYIKEIARYVDENIKEILDKNSKLSNTMAGVLAAFNIADRYYKKSYELKDIKENVVKPLNELEETKKELEETKIKIEIIKEESEAKVKAIKEESETKIQSIIEENENEIKNLKEENEPYKEQLLKAKNEIEQLTKKNKQFENAIQIKEDELLSNQKIINDLQDKIFEHQMEIVQMKKQLEESLKLLDK</sequence>
<dbReference type="InterPro" id="IPR053712">
    <property type="entry name" value="Bac_CellDiv_Activator"/>
</dbReference>
<keyword evidence="3" id="KW-0963">Cytoplasm</keyword>
<proteinExistence type="predicted"/>
<dbReference type="HOGENOM" id="CLU_116623_0_0_9"/>
<dbReference type="eggNOG" id="COG3027">
    <property type="taxonomic scope" value="Bacteria"/>
</dbReference>
<evidence type="ECO:0000256" key="5">
    <source>
        <dbReference type="ARBA" id="ARBA00023210"/>
    </source>
</evidence>
<evidence type="ECO:0000256" key="7">
    <source>
        <dbReference type="ARBA" id="ARBA00024910"/>
    </source>
</evidence>
<comment type="subunit">
    <text evidence="8">Homodimer. Interacts with FtsZ.</text>
</comment>
<accession>K0AZZ8</accession>
<gene>
    <name evidence="11" type="primary">zapA</name>
    <name evidence="11" type="ordered locus">Curi_c08610</name>
</gene>
<dbReference type="AlphaFoldDB" id="K0AZZ8"/>
<comment type="function">
    <text evidence="7">Activator of cell division through the inhibition of FtsZ GTPase activity, therefore promoting FtsZ assembly into bundles of protofilaments necessary for the formation of the division Z ring. It is recruited early at mid-cell but it is not essential for cell division.</text>
</comment>
<evidence type="ECO:0000256" key="9">
    <source>
        <dbReference type="ARBA" id="ARBA00033158"/>
    </source>
</evidence>
<evidence type="ECO:0000256" key="3">
    <source>
        <dbReference type="ARBA" id="ARBA00022490"/>
    </source>
</evidence>
<keyword evidence="12" id="KW-1185">Reference proteome</keyword>